<gene>
    <name evidence="2" type="ORF">RM423_00395</name>
</gene>
<evidence type="ECO:0000313" key="3">
    <source>
        <dbReference type="Proteomes" id="UP001183176"/>
    </source>
</evidence>
<dbReference type="SUPFAM" id="SSF54593">
    <property type="entry name" value="Glyoxalase/Bleomycin resistance protein/Dihydroxybiphenyl dioxygenase"/>
    <property type="match status" value="1"/>
</dbReference>
<dbReference type="InterPro" id="IPR041581">
    <property type="entry name" value="Glyoxalase_6"/>
</dbReference>
<dbReference type="Pfam" id="PF18029">
    <property type="entry name" value="Glyoxalase_6"/>
    <property type="match status" value="1"/>
</dbReference>
<dbReference type="InterPro" id="IPR037523">
    <property type="entry name" value="VOC_core"/>
</dbReference>
<dbReference type="InterPro" id="IPR029068">
    <property type="entry name" value="Glyas_Bleomycin-R_OHBP_Dase"/>
</dbReference>
<dbReference type="EMBL" id="JAVREH010000001">
    <property type="protein sequence ID" value="MDT0259846.1"/>
    <property type="molecule type" value="Genomic_DNA"/>
</dbReference>
<dbReference type="PANTHER" id="PTHR35908:SF1">
    <property type="entry name" value="CONSERVED PROTEIN"/>
    <property type="match status" value="1"/>
</dbReference>
<name>A0ABU2J4E1_9ACTN</name>
<comment type="caution">
    <text evidence="2">The sequence shown here is derived from an EMBL/GenBank/DDBJ whole genome shotgun (WGS) entry which is preliminary data.</text>
</comment>
<dbReference type="RefSeq" id="WP_311421005.1">
    <property type="nucleotide sequence ID" value="NZ_JAVREH010000001.1"/>
</dbReference>
<evidence type="ECO:0000313" key="2">
    <source>
        <dbReference type="EMBL" id="MDT0259846.1"/>
    </source>
</evidence>
<accession>A0ABU2J4E1</accession>
<feature type="domain" description="VOC" evidence="1">
    <location>
        <begin position="6"/>
        <end position="120"/>
    </location>
</feature>
<protein>
    <submittedName>
        <fullName evidence="2">VOC family protein</fullName>
    </submittedName>
</protein>
<dbReference type="Gene3D" id="3.10.180.10">
    <property type="entry name" value="2,3-Dihydroxybiphenyl 1,2-Dioxygenase, domain 1"/>
    <property type="match status" value="1"/>
</dbReference>
<reference evidence="3" key="1">
    <citation type="submission" date="2023-07" db="EMBL/GenBank/DDBJ databases">
        <title>30 novel species of actinomycetes from the DSMZ collection.</title>
        <authorList>
            <person name="Nouioui I."/>
        </authorList>
    </citation>
    <scope>NUCLEOTIDE SEQUENCE [LARGE SCALE GENOMIC DNA]</scope>
    <source>
        <strain evidence="3">DSM 44399</strain>
    </source>
</reference>
<keyword evidence="3" id="KW-1185">Reference proteome</keyword>
<dbReference type="PROSITE" id="PS51819">
    <property type="entry name" value="VOC"/>
    <property type="match status" value="1"/>
</dbReference>
<proteinExistence type="predicted"/>
<sequence>MTVIARLAAVSLDCADPAELAGFYRDLLGLEQFWESPDFVALKGAGIYLTMQRIEDHQPASWPGGSRPKQLHLELAVTDLDGAEEQALALGAVKADIQPSPDGWRVFLDPAGHPFCFTTLVPEL</sequence>
<organism evidence="2 3">
    <name type="scientific">Jatrophihabitans lederbergiae</name>
    <dbReference type="NCBI Taxonomy" id="3075547"/>
    <lineage>
        <taxon>Bacteria</taxon>
        <taxon>Bacillati</taxon>
        <taxon>Actinomycetota</taxon>
        <taxon>Actinomycetes</taxon>
        <taxon>Jatrophihabitantales</taxon>
        <taxon>Jatrophihabitantaceae</taxon>
        <taxon>Jatrophihabitans</taxon>
    </lineage>
</organism>
<dbReference type="PANTHER" id="PTHR35908">
    <property type="entry name" value="HYPOTHETICAL FUSION PROTEIN"/>
    <property type="match status" value="1"/>
</dbReference>
<evidence type="ECO:0000259" key="1">
    <source>
        <dbReference type="PROSITE" id="PS51819"/>
    </source>
</evidence>
<dbReference type="Proteomes" id="UP001183176">
    <property type="component" value="Unassembled WGS sequence"/>
</dbReference>